<name>A0ABT2H6H6_9MICO</name>
<dbReference type="RefSeq" id="WP_259540491.1">
    <property type="nucleotide sequence ID" value="NZ_JANLCJ010000007.1"/>
</dbReference>
<evidence type="ECO:0008006" key="4">
    <source>
        <dbReference type="Google" id="ProtNLM"/>
    </source>
</evidence>
<organism evidence="2 3">
    <name type="scientific">Herbiconiux daphne</name>
    <dbReference type="NCBI Taxonomy" id="2970914"/>
    <lineage>
        <taxon>Bacteria</taxon>
        <taxon>Bacillati</taxon>
        <taxon>Actinomycetota</taxon>
        <taxon>Actinomycetes</taxon>
        <taxon>Micrococcales</taxon>
        <taxon>Microbacteriaceae</taxon>
        <taxon>Herbiconiux</taxon>
    </lineage>
</organism>
<proteinExistence type="predicted"/>
<accession>A0ABT2H6H6</accession>
<evidence type="ECO:0000313" key="2">
    <source>
        <dbReference type="EMBL" id="MCS5735547.1"/>
    </source>
</evidence>
<gene>
    <name evidence="2" type="ORF">N1032_17525</name>
</gene>
<sequence>MEFVIILLVLALLVAGVGVLIGVRRHRAKDYDDRLDARDQPGRNRSDSAGDSASGAGMAHRYGGSVGPF</sequence>
<evidence type="ECO:0000256" key="1">
    <source>
        <dbReference type="SAM" id="MobiDB-lite"/>
    </source>
</evidence>
<feature type="region of interest" description="Disordered" evidence="1">
    <location>
        <begin position="32"/>
        <end position="69"/>
    </location>
</feature>
<reference evidence="2" key="1">
    <citation type="submission" date="2022-08" db="EMBL/GenBank/DDBJ databases">
        <authorList>
            <person name="Deng Y."/>
            <person name="Han X.-F."/>
            <person name="Zhang Y.-Q."/>
        </authorList>
    </citation>
    <scope>NUCLEOTIDE SEQUENCE</scope>
    <source>
        <strain evidence="2">CPCC 203386</strain>
    </source>
</reference>
<comment type="caution">
    <text evidence="2">The sequence shown here is derived from an EMBL/GenBank/DDBJ whole genome shotgun (WGS) entry which is preliminary data.</text>
</comment>
<evidence type="ECO:0000313" key="3">
    <source>
        <dbReference type="Proteomes" id="UP001165586"/>
    </source>
</evidence>
<protein>
    <recommendedName>
        <fullName evidence="4">Secreted protein</fullName>
    </recommendedName>
</protein>
<dbReference type="EMBL" id="JANLCJ010000007">
    <property type="protein sequence ID" value="MCS5735547.1"/>
    <property type="molecule type" value="Genomic_DNA"/>
</dbReference>
<feature type="compositionally biased region" description="Basic and acidic residues" evidence="1">
    <location>
        <begin position="32"/>
        <end position="48"/>
    </location>
</feature>
<keyword evidence="3" id="KW-1185">Reference proteome</keyword>
<dbReference type="Proteomes" id="UP001165586">
    <property type="component" value="Unassembled WGS sequence"/>
</dbReference>